<feature type="region of interest" description="Disordered" evidence="1">
    <location>
        <begin position="1"/>
        <end position="24"/>
    </location>
</feature>
<evidence type="ECO:0000256" key="1">
    <source>
        <dbReference type="SAM" id="MobiDB-lite"/>
    </source>
</evidence>
<dbReference type="STRING" id="5627.A0A1C7LUB8"/>
<proteinExistence type="predicted"/>
<organism evidence="2 3">
    <name type="scientific">Grifola frondosa</name>
    <name type="common">Maitake</name>
    <name type="synonym">Polyporus frondosus</name>
    <dbReference type="NCBI Taxonomy" id="5627"/>
    <lineage>
        <taxon>Eukaryota</taxon>
        <taxon>Fungi</taxon>
        <taxon>Dikarya</taxon>
        <taxon>Basidiomycota</taxon>
        <taxon>Agaricomycotina</taxon>
        <taxon>Agaricomycetes</taxon>
        <taxon>Polyporales</taxon>
        <taxon>Grifolaceae</taxon>
        <taxon>Grifola</taxon>
    </lineage>
</organism>
<feature type="region of interest" description="Disordered" evidence="1">
    <location>
        <begin position="49"/>
        <end position="101"/>
    </location>
</feature>
<gene>
    <name evidence="2" type="ORF">A0H81_12007</name>
</gene>
<protein>
    <submittedName>
        <fullName evidence="2">Uncharacterized protein</fullName>
    </submittedName>
</protein>
<accession>A0A1C7LUB8</accession>
<feature type="compositionally biased region" description="Low complexity" evidence="1">
    <location>
        <begin position="49"/>
        <end position="62"/>
    </location>
</feature>
<feature type="compositionally biased region" description="Basic and acidic residues" evidence="1">
    <location>
        <begin position="1"/>
        <end position="11"/>
    </location>
</feature>
<dbReference type="Proteomes" id="UP000092993">
    <property type="component" value="Unassembled WGS sequence"/>
</dbReference>
<dbReference type="EMBL" id="LUGG01000022">
    <property type="protein sequence ID" value="OBZ68232.1"/>
    <property type="molecule type" value="Genomic_DNA"/>
</dbReference>
<sequence>MSVHKSEKVEAAEDAPGSPPPASTFTLAQLLAAIELIREQEEVAAQVAATQVAAASSTASVENVGPSRCDNRDGDGVASDDSDEELYWRDDPDATPAAPVAAGPAPVAPAGPAAGALVVPGPTNIITATPTTSTLVGDTPPAYTAAAPPPACPPACPPAGPPTGPPLALLLALPLASAQLTLTPAGTPLPEELKWASSRDGMFLFADSFFTNIDQSKGFKPVPT</sequence>
<dbReference type="AlphaFoldDB" id="A0A1C7LUB8"/>
<reference evidence="2 3" key="1">
    <citation type="submission" date="2016-03" db="EMBL/GenBank/DDBJ databases">
        <title>Whole genome sequencing of Grifola frondosa 9006-11.</title>
        <authorList>
            <person name="Min B."/>
            <person name="Park H."/>
            <person name="Kim J.-G."/>
            <person name="Cho H."/>
            <person name="Oh Y.-L."/>
            <person name="Kong W.-S."/>
            <person name="Choi I.-G."/>
        </authorList>
    </citation>
    <scope>NUCLEOTIDE SEQUENCE [LARGE SCALE GENOMIC DNA]</scope>
    <source>
        <strain evidence="2 3">9006-11</strain>
    </source>
</reference>
<evidence type="ECO:0000313" key="2">
    <source>
        <dbReference type="EMBL" id="OBZ68232.1"/>
    </source>
</evidence>
<evidence type="ECO:0000313" key="3">
    <source>
        <dbReference type="Proteomes" id="UP000092993"/>
    </source>
</evidence>
<comment type="caution">
    <text evidence="2">The sequence shown here is derived from an EMBL/GenBank/DDBJ whole genome shotgun (WGS) entry which is preliminary data.</text>
</comment>
<name>A0A1C7LUB8_GRIFR</name>
<keyword evidence="3" id="KW-1185">Reference proteome</keyword>